<dbReference type="Proteomes" id="UP000000333">
    <property type="component" value="Chromosome"/>
</dbReference>
<keyword evidence="1" id="KW-0472">Membrane</keyword>
<keyword evidence="1" id="KW-0812">Transmembrane</keyword>
<protein>
    <recommendedName>
        <fullName evidence="4">ABC-2 type transport system permease protein</fullName>
    </recommendedName>
</protein>
<keyword evidence="1" id="KW-1133">Transmembrane helix</keyword>
<feature type="transmembrane region" description="Helical" evidence="1">
    <location>
        <begin position="33"/>
        <end position="53"/>
    </location>
</feature>
<evidence type="ECO:0000313" key="3">
    <source>
        <dbReference type="Proteomes" id="UP000000333"/>
    </source>
</evidence>
<feature type="transmembrane region" description="Helical" evidence="1">
    <location>
        <begin position="252"/>
        <end position="275"/>
    </location>
</feature>
<feature type="transmembrane region" description="Helical" evidence="1">
    <location>
        <begin position="509"/>
        <end position="531"/>
    </location>
</feature>
<feature type="transmembrane region" description="Helical" evidence="1">
    <location>
        <begin position="411"/>
        <end position="434"/>
    </location>
</feature>
<dbReference type="EMBL" id="CP002106">
    <property type="protein sequence ID" value="ADK67375.1"/>
    <property type="molecule type" value="Genomic_DNA"/>
</dbReference>
<dbReference type="STRING" id="633147.Olsu_0249"/>
<feature type="transmembrane region" description="Helical" evidence="1">
    <location>
        <begin position="59"/>
        <end position="85"/>
    </location>
</feature>
<dbReference type="GeneID" id="78511718"/>
<dbReference type="KEGG" id="ols:Olsu_0249"/>
<evidence type="ECO:0000313" key="2">
    <source>
        <dbReference type="EMBL" id="ADK67375.1"/>
    </source>
</evidence>
<dbReference type="AlphaFoldDB" id="E1QYB1"/>
<keyword evidence="3" id="KW-1185">Reference proteome</keyword>
<feature type="transmembrane region" description="Helical" evidence="1">
    <location>
        <begin position="186"/>
        <end position="205"/>
    </location>
</feature>
<dbReference type="RefSeq" id="WP_013251127.1">
    <property type="nucleotide sequence ID" value="NC_014363.1"/>
</dbReference>
<gene>
    <name evidence="2" type="ordered locus">Olsu_0249</name>
</gene>
<organism evidence="2 3">
    <name type="scientific">Olsenella uli (strain ATCC 49627 / DSM 7084 / CCUG 31166 / CIP 109912 / JCM 12494 / LMG 11480 / NCIMB 702895 / VPI D76D-27C)</name>
    <name type="common">Lactobacillus uli</name>
    <dbReference type="NCBI Taxonomy" id="633147"/>
    <lineage>
        <taxon>Bacteria</taxon>
        <taxon>Bacillati</taxon>
        <taxon>Actinomycetota</taxon>
        <taxon>Coriobacteriia</taxon>
        <taxon>Coriobacteriales</taxon>
        <taxon>Atopobiaceae</taxon>
        <taxon>Olsenella</taxon>
    </lineage>
</organism>
<feature type="transmembrane region" description="Helical" evidence="1">
    <location>
        <begin position="118"/>
        <end position="140"/>
    </location>
</feature>
<feature type="transmembrane region" description="Helical" evidence="1">
    <location>
        <begin position="146"/>
        <end position="174"/>
    </location>
</feature>
<reference evidence="2 3" key="1">
    <citation type="journal article" date="2010" name="Stand. Genomic Sci.">
        <title>Complete genome sequence of Olsenella uli type strain (VPI D76D-27C).</title>
        <authorList>
            <person name="Goker M."/>
            <person name="Held B."/>
            <person name="Lucas S."/>
            <person name="Nolan M."/>
            <person name="Yasawong M."/>
            <person name="Glavina Del Rio T."/>
            <person name="Tice H."/>
            <person name="Cheng J.F."/>
            <person name="Bruce D."/>
            <person name="Detter J.C."/>
            <person name="Tapia R."/>
            <person name="Han C."/>
            <person name="Goodwin L."/>
            <person name="Pitluck S."/>
            <person name="Liolios K."/>
            <person name="Ivanova N."/>
            <person name="Mavromatis K."/>
            <person name="Mikhailova N."/>
            <person name="Pati A."/>
            <person name="Chen A."/>
            <person name="Palaniappan K."/>
            <person name="Land M."/>
            <person name="Hauser L."/>
            <person name="Chang Y.J."/>
            <person name="Jeffries C.D."/>
            <person name="Rohde M."/>
            <person name="Sikorski J."/>
            <person name="Pukall R."/>
            <person name="Woyke T."/>
            <person name="Bristow J."/>
            <person name="Eisen J.A."/>
            <person name="Markowitz V."/>
            <person name="Hugenholtz P."/>
            <person name="Kyrpides N.C."/>
            <person name="Klenk H.P."/>
            <person name="Lapidus A."/>
        </authorList>
    </citation>
    <scope>NUCLEOTIDE SEQUENCE [LARGE SCALE GENOMIC DNA]</scope>
    <source>
        <strain evidence="3">ATCC 49627 / DSM 7084 / CIP 109912 / JCM 12494 / NCIMB 702895 / VPI D76D-27C</strain>
    </source>
</reference>
<evidence type="ECO:0008006" key="4">
    <source>
        <dbReference type="Google" id="ProtNLM"/>
    </source>
</evidence>
<feature type="transmembrane region" description="Helical" evidence="1">
    <location>
        <begin position="440"/>
        <end position="461"/>
    </location>
</feature>
<evidence type="ECO:0000256" key="1">
    <source>
        <dbReference type="SAM" id="Phobius"/>
    </source>
</evidence>
<accession>E1QYB1</accession>
<proteinExistence type="predicted"/>
<feature type="transmembrane region" description="Helical" evidence="1">
    <location>
        <begin position="329"/>
        <end position="350"/>
    </location>
</feature>
<dbReference type="OrthoDB" id="138672at2"/>
<sequence length="538" mass="54108">MASFAPLLRVQALGAFGVGRLMNERDPKARRRLVLAAVGIGLLVVYTVVYMWMVGQTLVLIGAAGALPCLAVTTVGVGCVFSTFVKANGLLFRFRDFDLVVSMPTPLWAVVVSRVAPLYSMGLACSLVLGAPLVSAYLLAVGVTPAGLVVSVLALLLAPAVPMALALVVSFCVAWAASRTPFADRALGIVGVLAMVAIVVGVMLVTGGAGTSGQGGLDALAVMGGQMRGAVSALWPPSAWAADAIGGSMPALALYVGVSTASGVAVVAVLSRFLVPMNSLLCAGGLRKAGSAPTRAGAPRGPLVALVRKEFRLWLGTPIYLMNTAPGPILALVIAIATTAVGPDAIASAMNIPGAGRDTVATLMAEVLSWALAFCMAMTSLTAASTSLEGSARWIAQTAPVPSSTIVGAKLALSLLVTGPVSVIAGAIAAVGVARTPLDAILCVIAPLAMGALSSCLGALLDARRPNYDWTSEYEPVKRSASVGICVGVGFLATFAGFAATSLTGGVGTAAGVAVALVVLTASALVARAAVHIPLQDR</sequence>
<feature type="transmembrane region" description="Helical" evidence="1">
    <location>
        <begin position="370"/>
        <end position="390"/>
    </location>
</feature>
<feature type="transmembrane region" description="Helical" evidence="1">
    <location>
        <begin position="481"/>
        <end position="503"/>
    </location>
</feature>
<name>E1QYB1_OLSUV</name>
<dbReference type="HOGENOM" id="CLU_031634_1_0_11"/>
<dbReference type="eggNOG" id="COG2898">
    <property type="taxonomic scope" value="Bacteria"/>
</dbReference>